<protein>
    <recommendedName>
        <fullName evidence="1">DUF7380 domain-containing protein</fullName>
    </recommendedName>
</protein>
<keyword evidence="3" id="KW-1185">Reference proteome</keyword>
<dbReference type="GeneID" id="60989446"/>
<dbReference type="OrthoDB" id="5519791at2"/>
<comment type="caution">
    <text evidence="2">The sequence shown here is derived from an EMBL/GenBank/DDBJ whole genome shotgun (WGS) entry which is preliminary data.</text>
</comment>
<gene>
    <name evidence="2" type="ORF">CAMSH0001_0167</name>
</gene>
<dbReference type="Proteomes" id="UP000003107">
    <property type="component" value="Unassembled WGS sequence"/>
</dbReference>
<dbReference type="Pfam" id="PF24098">
    <property type="entry name" value="DUF7380"/>
    <property type="match status" value="1"/>
</dbReference>
<evidence type="ECO:0000259" key="1">
    <source>
        <dbReference type="Pfam" id="PF24098"/>
    </source>
</evidence>
<name>C6RJ65_9BACT</name>
<organism evidence="2 3">
    <name type="scientific">Campylobacter showae RM3277</name>
    <dbReference type="NCBI Taxonomy" id="553219"/>
    <lineage>
        <taxon>Bacteria</taxon>
        <taxon>Pseudomonadati</taxon>
        <taxon>Campylobacterota</taxon>
        <taxon>Epsilonproteobacteria</taxon>
        <taxon>Campylobacterales</taxon>
        <taxon>Campylobacteraceae</taxon>
        <taxon>Campylobacter</taxon>
    </lineage>
</organism>
<sequence length="498" mass="57324">MIEKIQQTTITKDNFLGINLNEILKDAKYFDDYSFKFADLCKENFRNGNLKASKVFYLLRNACSMTLKPGSLNEPYEAGCIWGNGRPAILDDFTEQDLEFFESILDEITDCRLKSRIADILWILKSPKNTKFLEIAANEYSKISLEPSSLNQFKIDAFERAIRLSQLSKITKNQYAEISNKILECFNKAEPADKYYCLRMSYLLDIAKLDKKLQSSVAGKLENFADTFAKEEEFIAAIDYYQESQKWYRKLENSHKIAETALKIANILIEKAKGNGAISSKIDLEQALKELRSVPKKDRNRLGIDQKIDEIRELIEQNNQDIGSEMSLIATDKIDISRYQNNAKLAVKGKQLTEAILCLANITANPLYEDIKKSSESILKESLLSNFITQIYVDTDGRKPSQITTKDDRLKHEMYQEYYIHVKLAVDGSILPAFWQILEEHRVPIRFIYDICRNSSTVPAGRADIWAQGLYYGFDRDFLVSSHLLIPQIEHLTRILLQ</sequence>
<dbReference type="InterPro" id="IPR055804">
    <property type="entry name" value="DUF7380"/>
</dbReference>
<evidence type="ECO:0000313" key="2">
    <source>
        <dbReference type="EMBL" id="EET78646.1"/>
    </source>
</evidence>
<accession>C6RJ65</accession>
<reference evidence="2 3" key="1">
    <citation type="submission" date="2009-07" db="EMBL/GenBank/DDBJ databases">
        <authorList>
            <person name="Madupu R."/>
            <person name="Sebastian Y."/>
            <person name="Durkin A.S."/>
            <person name="Torralba M."/>
            <person name="Methe B."/>
            <person name="Sutton G.G."/>
            <person name="Strausberg R.L."/>
            <person name="Nelson K.E."/>
        </authorList>
    </citation>
    <scope>NUCLEOTIDE SEQUENCE [LARGE SCALE GENOMIC DNA]</scope>
    <source>
        <strain evidence="2 3">RM3277</strain>
    </source>
</reference>
<dbReference type="EMBL" id="ACVQ01000033">
    <property type="protein sequence ID" value="EET78646.1"/>
    <property type="molecule type" value="Genomic_DNA"/>
</dbReference>
<evidence type="ECO:0000313" key="3">
    <source>
        <dbReference type="Proteomes" id="UP000003107"/>
    </source>
</evidence>
<dbReference type="eggNOG" id="ENOG502ZC39">
    <property type="taxonomic scope" value="Bacteria"/>
</dbReference>
<dbReference type="AlphaFoldDB" id="C6RJ65"/>
<dbReference type="RefSeq" id="WP_004321786.1">
    <property type="nucleotide sequence ID" value="NZ_ACVQ01000033.1"/>
</dbReference>
<dbReference type="STRING" id="553219.CAMSH0001_0167"/>
<feature type="domain" description="DUF7380" evidence="1">
    <location>
        <begin position="6"/>
        <end position="168"/>
    </location>
</feature>
<proteinExistence type="predicted"/>